<sequence>MSFLRKNKKKKPKNGLSCIDSGTTLIMDSPPRERKNKSNGYKEFQNDNKKSKCKYFLQEKKTKKKKKTKKSKNGFDQIESGTRLIFGSPTRERKKKKQSPAKIVVSANKDCNTLYQLANLKMGKEDQLLDDFLFQDCLERINDYQSQLNNLVSVNRLKKKIKMDVEHCLQQITDLLVFVNNSVKIGTEKKRKRKKKKKTKAKNELNLQIPSERIGMVTVNDSPKDQNKPQIGLIIPELTRQNSSEMFDDFFTNRQRRYSGSRLIKN</sequence>
<dbReference type="Proteomes" id="UP001150062">
    <property type="component" value="Unassembled WGS sequence"/>
</dbReference>
<evidence type="ECO:0000313" key="3">
    <source>
        <dbReference type="Proteomes" id="UP001150062"/>
    </source>
</evidence>
<feature type="compositionally biased region" description="Basic residues" evidence="1">
    <location>
        <begin position="1"/>
        <end position="13"/>
    </location>
</feature>
<evidence type="ECO:0000256" key="1">
    <source>
        <dbReference type="SAM" id="MobiDB-lite"/>
    </source>
</evidence>
<accession>A0ABQ8YHA0</accession>
<evidence type="ECO:0000313" key="2">
    <source>
        <dbReference type="EMBL" id="KAJ6243942.1"/>
    </source>
</evidence>
<gene>
    <name evidence="2" type="ORF">M0813_21733</name>
</gene>
<comment type="caution">
    <text evidence="2">The sequence shown here is derived from an EMBL/GenBank/DDBJ whole genome shotgun (WGS) entry which is preliminary data.</text>
</comment>
<organism evidence="2 3">
    <name type="scientific">Anaeramoeba flamelloides</name>
    <dbReference type="NCBI Taxonomy" id="1746091"/>
    <lineage>
        <taxon>Eukaryota</taxon>
        <taxon>Metamonada</taxon>
        <taxon>Anaeramoebidae</taxon>
        <taxon>Anaeramoeba</taxon>
    </lineage>
</organism>
<dbReference type="EMBL" id="JAOAOG010000167">
    <property type="protein sequence ID" value="KAJ6243942.1"/>
    <property type="molecule type" value="Genomic_DNA"/>
</dbReference>
<reference evidence="2" key="1">
    <citation type="submission" date="2022-08" db="EMBL/GenBank/DDBJ databases">
        <title>Novel sulfate-reducing endosymbionts in the free-living metamonad Anaeramoeba.</title>
        <authorList>
            <person name="Jerlstrom-Hultqvist J."/>
            <person name="Cepicka I."/>
            <person name="Gallot-Lavallee L."/>
            <person name="Salas-Leiva D."/>
            <person name="Curtis B.A."/>
            <person name="Zahonova K."/>
            <person name="Pipaliya S."/>
            <person name="Dacks J."/>
            <person name="Roger A.J."/>
        </authorList>
    </citation>
    <scope>NUCLEOTIDE SEQUENCE</scope>
    <source>
        <strain evidence="2">Schooner1</strain>
    </source>
</reference>
<keyword evidence="3" id="KW-1185">Reference proteome</keyword>
<feature type="region of interest" description="Disordered" evidence="1">
    <location>
        <begin position="1"/>
        <end position="46"/>
    </location>
</feature>
<proteinExistence type="predicted"/>
<protein>
    <submittedName>
        <fullName evidence="2">Uncharacterized protein</fullName>
    </submittedName>
</protein>
<name>A0ABQ8YHA0_9EUKA</name>